<dbReference type="Pfam" id="PF07973">
    <property type="entry name" value="tRNA_SAD"/>
    <property type="match status" value="1"/>
</dbReference>
<keyword evidence="8 9" id="KW-0030">Aminoacyl-tRNA synthetase</keyword>
<keyword evidence="3 9" id="KW-0436">Ligase</keyword>
<gene>
    <name evidence="9" type="primary">alaS</name>
    <name evidence="11" type="ORF">A2570_03210</name>
</gene>
<dbReference type="EC" id="6.1.1.7" evidence="9"/>
<keyword evidence="2 9" id="KW-0820">tRNA-binding</keyword>
<evidence type="ECO:0000256" key="9">
    <source>
        <dbReference type="HAMAP-Rule" id="MF_00036"/>
    </source>
</evidence>
<comment type="catalytic activity">
    <reaction evidence="9">
        <text>tRNA(Ala) + L-alanine + ATP = L-alanyl-tRNA(Ala) + AMP + diphosphate</text>
        <dbReference type="Rhea" id="RHEA:12540"/>
        <dbReference type="Rhea" id="RHEA-COMP:9657"/>
        <dbReference type="Rhea" id="RHEA-COMP:9923"/>
        <dbReference type="ChEBI" id="CHEBI:30616"/>
        <dbReference type="ChEBI" id="CHEBI:33019"/>
        <dbReference type="ChEBI" id="CHEBI:57972"/>
        <dbReference type="ChEBI" id="CHEBI:78442"/>
        <dbReference type="ChEBI" id="CHEBI:78497"/>
        <dbReference type="ChEBI" id="CHEBI:456215"/>
        <dbReference type="EC" id="6.1.1.7"/>
    </reaction>
</comment>
<dbReference type="PANTHER" id="PTHR11777">
    <property type="entry name" value="ALANYL-TRNA SYNTHETASE"/>
    <property type="match status" value="1"/>
</dbReference>
<keyword evidence="9" id="KW-0479">Metal-binding</keyword>
<dbReference type="HAMAP" id="MF_00036_B">
    <property type="entry name" value="Ala_tRNA_synth_B"/>
    <property type="match status" value="1"/>
</dbReference>
<dbReference type="InterPro" id="IPR023033">
    <property type="entry name" value="Ala_tRNA_ligase_euk/bac"/>
</dbReference>
<feature type="binding site" evidence="9">
    <location>
        <position position="475"/>
    </location>
    <ligand>
        <name>Zn(2+)</name>
        <dbReference type="ChEBI" id="CHEBI:29105"/>
    </ligand>
</feature>
<comment type="similarity">
    <text evidence="1 9">Belongs to the class-II aminoacyl-tRNA synthetase family.</text>
</comment>
<evidence type="ECO:0000256" key="7">
    <source>
        <dbReference type="ARBA" id="ARBA00022917"/>
    </source>
</evidence>
<dbReference type="FunFam" id="3.30.980.10:FF:000004">
    <property type="entry name" value="Alanine--tRNA ligase, cytoplasmic"/>
    <property type="match status" value="1"/>
</dbReference>
<comment type="function">
    <text evidence="9">Catalyzes the attachment of alanine to tRNA(Ala) in a two-step reaction: alanine is first activated by ATP to form Ala-AMP and then transferred to the acceptor end of tRNA(Ala). Also edits incorrectly charged Ser-tRNA(Ala) and Gly-tRNA(Ala) via its editing domain.</text>
</comment>
<keyword evidence="9" id="KW-0862">Zinc</keyword>
<dbReference type="InterPro" id="IPR018162">
    <property type="entry name" value="Ala-tRNA-ligase_IIc_anticod-bd"/>
</dbReference>
<comment type="subcellular location">
    <subcellularLocation>
        <location evidence="9">Cytoplasm</location>
    </subcellularLocation>
</comment>
<dbReference type="GO" id="GO:0006419">
    <property type="term" value="P:alanyl-tRNA aminoacylation"/>
    <property type="evidence" value="ECO:0007669"/>
    <property type="project" value="UniProtKB-UniRule"/>
</dbReference>
<dbReference type="Gene3D" id="3.30.980.10">
    <property type="entry name" value="Threonyl-trna Synthetase, Chain A, domain 2"/>
    <property type="match status" value="1"/>
</dbReference>
<dbReference type="NCBIfam" id="NF002436">
    <property type="entry name" value="PRK01584.1"/>
    <property type="match status" value="1"/>
</dbReference>
<dbReference type="PROSITE" id="PS50860">
    <property type="entry name" value="AA_TRNA_LIGASE_II_ALA"/>
    <property type="match status" value="1"/>
</dbReference>
<evidence type="ECO:0000256" key="2">
    <source>
        <dbReference type="ARBA" id="ARBA00022555"/>
    </source>
</evidence>
<dbReference type="Gene3D" id="3.30.54.20">
    <property type="match status" value="1"/>
</dbReference>
<feature type="binding site" evidence="9">
    <location>
        <position position="581"/>
    </location>
    <ligand>
        <name>Zn(2+)</name>
        <dbReference type="ChEBI" id="CHEBI:29105"/>
    </ligand>
</feature>
<dbReference type="GO" id="GO:0005524">
    <property type="term" value="F:ATP binding"/>
    <property type="evidence" value="ECO:0007669"/>
    <property type="project" value="UniProtKB-UniRule"/>
</dbReference>
<dbReference type="Gene3D" id="3.30.930.10">
    <property type="entry name" value="Bira Bifunctional Protein, Domain 2"/>
    <property type="match status" value="1"/>
</dbReference>
<dbReference type="SUPFAM" id="SSF55681">
    <property type="entry name" value="Class II aaRS and biotin synthetases"/>
    <property type="match status" value="1"/>
</dbReference>
<name>A0A1G1XK40_9BACT</name>
<comment type="caution">
    <text evidence="11">The sequence shown here is derived from an EMBL/GenBank/DDBJ whole genome shotgun (WGS) entry which is preliminary data.</text>
</comment>
<dbReference type="EMBL" id="MHHY01000009">
    <property type="protein sequence ID" value="OGY40378.1"/>
    <property type="molecule type" value="Genomic_DNA"/>
</dbReference>
<comment type="cofactor">
    <cofactor evidence="9">
        <name>Zn(2+)</name>
        <dbReference type="ChEBI" id="CHEBI:29105"/>
    </cofactor>
    <text evidence="9">Binds 1 zinc ion per subunit.</text>
</comment>
<evidence type="ECO:0000256" key="6">
    <source>
        <dbReference type="ARBA" id="ARBA00022884"/>
    </source>
</evidence>
<dbReference type="CDD" id="cd00673">
    <property type="entry name" value="AlaRS_core"/>
    <property type="match status" value="1"/>
</dbReference>
<keyword evidence="4 9" id="KW-0547">Nucleotide-binding</keyword>
<dbReference type="PRINTS" id="PR00980">
    <property type="entry name" value="TRNASYNTHALA"/>
</dbReference>
<dbReference type="STRING" id="1797529.A2570_03210"/>
<dbReference type="InterPro" id="IPR002318">
    <property type="entry name" value="Ala-tRNA-lgiase_IIc"/>
</dbReference>
<accession>A0A1G1XK40</accession>
<keyword evidence="5 9" id="KW-0067">ATP-binding</keyword>
<dbReference type="InterPro" id="IPR018163">
    <property type="entry name" value="Thr/Ala-tRNA-synth_IIc_edit"/>
</dbReference>
<dbReference type="GO" id="GO:0002161">
    <property type="term" value="F:aminoacyl-tRNA deacylase activity"/>
    <property type="evidence" value="ECO:0007669"/>
    <property type="project" value="TreeGrafter"/>
</dbReference>
<dbReference type="InterPro" id="IPR045864">
    <property type="entry name" value="aa-tRNA-synth_II/BPL/LPL"/>
</dbReference>
<sequence>MTAKELREKYLDFFKQKGHTIISSASLIPENDPTVLFTTAGMHPLVPYLMGEQHPGGKRLTDSQKCLRTDDIDEVGDTTHHTFFEMLGNWSLGDYFKQDAIAWSWEFLTSKNWLGLDPKKLAVSVFAGDNDAPRDDEAAKIWLEVSNNELQGRIDYLPKAKNWWGPAGQTGPCGPDTEMFYWVGKTEPPESIKQGDLAESLDWVEIWNDVFMQYNKNAKGEYEPLAQKNVDTGMGLARTVAILNGVFDNYQTDIFLPIIQKIESISNKKHGDSEGLTKAIRIIADHICASSFVLAEGLEPSNVGRGYVLRRLIRRAVRYGKQLGINNSFCSEIAEVVAEIYKDVYPEVLKNIEFIKSELNKEEERFGKTLVQGLKRFEEFVLREEIRKNPKGIMRAGGVASSQGILYGNDAFLLYQSYGFPKEIMKDLCQEKSIHFEEAGFDEAYKKHQELSRTASAGIFKGGLQDHSEISTQYHTATHLLQAALRKVLGAHIYQKGSNITAERMRFDFSHSKEITQEELQTTEDLVNQKIQESLPVHFEEMTVEGAKQAGALGVFESKYGERVKVYFVGSPEDYYSIEICGGPHIQNTREIGSFKIKKCESIGQGTKRIRAVIHDGESKKN</sequence>
<dbReference type="SUPFAM" id="SSF101353">
    <property type="entry name" value="Putative anticodon-binding domain of alanyl-tRNA synthetase (AlaRS)"/>
    <property type="match status" value="1"/>
</dbReference>
<evidence type="ECO:0000256" key="3">
    <source>
        <dbReference type="ARBA" id="ARBA00022598"/>
    </source>
</evidence>
<keyword evidence="7 9" id="KW-0648">Protein biosynthesis</keyword>
<feature type="binding site" evidence="9">
    <location>
        <position position="479"/>
    </location>
    <ligand>
        <name>Zn(2+)</name>
        <dbReference type="ChEBI" id="CHEBI:29105"/>
    </ligand>
</feature>
<comment type="domain">
    <text evidence="9">Consists of three domains; the N-terminal catalytic domain, the editing domain and the C-terminal C-Ala domain. The editing domain removes incorrectly charged amino acids, while the C-Ala domain, along with tRNA(Ala), serves as a bridge to cooperatively bring together the editing and aminoacylation centers thus stimulating deacylation of misacylated tRNAs.</text>
</comment>
<feature type="binding site" evidence="9">
    <location>
        <position position="585"/>
    </location>
    <ligand>
        <name>Zn(2+)</name>
        <dbReference type="ChEBI" id="CHEBI:29105"/>
    </ligand>
</feature>
<dbReference type="InterPro" id="IPR050058">
    <property type="entry name" value="Ala-tRNA_ligase"/>
</dbReference>
<evidence type="ECO:0000256" key="8">
    <source>
        <dbReference type="ARBA" id="ARBA00023146"/>
    </source>
</evidence>
<dbReference type="GO" id="GO:0004813">
    <property type="term" value="F:alanine-tRNA ligase activity"/>
    <property type="evidence" value="ECO:0007669"/>
    <property type="project" value="UniProtKB-UniRule"/>
</dbReference>
<dbReference type="GO" id="GO:0005829">
    <property type="term" value="C:cytosol"/>
    <property type="evidence" value="ECO:0007669"/>
    <property type="project" value="TreeGrafter"/>
</dbReference>
<dbReference type="InterPro" id="IPR018164">
    <property type="entry name" value="Ala-tRNA-synth_IIc_N"/>
</dbReference>
<proteinExistence type="inferred from homology"/>
<evidence type="ECO:0000256" key="5">
    <source>
        <dbReference type="ARBA" id="ARBA00022840"/>
    </source>
</evidence>
<keyword evidence="9" id="KW-0963">Cytoplasm</keyword>
<keyword evidence="6 9" id="KW-0694">RNA-binding</keyword>
<reference evidence="11 12" key="1">
    <citation type="journal article" date="2016" name="Nat. Commun.">
        <title>Thousands of microbial genomes shed light on interconnected biogeochemical processes in an aquifer system.</title>
        <authorList>
            <person name="Anantharaman K."/>
            <person name="Brown C.T."/>
            <person name="Hug L.A."/>
            <person name="Sharon I."/>
            <person name="Castelle C.J."/>
            <person name="Probst A.J."/>
            <person name="Thomas B.C."/>
            <person name="Singh A."/>
            <person name="Wilkins M.J."/>
            <person name="Karaoz U."/>
            <person name="Brodie E.L."/>
            <person name="Williams K.H."/>
            <person name="Hubbard S.S."/>
            <person name="Banfield J.F."/>
        </authorList>
    </citation>
    <scope>NUCLEOTIDE SEQUENCE [LARGE SCALE GENOMIC DNA]</scope>
</reference>
<dbReference type="PANTHER" id="PTHR11777:SF9">
    <property type="entry name" value="ALANINE--TRNA LIGASE, CYTOPLASMIC"/>
    <property type="match status" value="1"/>
</dbReference>
<evidence type="ECO:0000256" key="1">
    <source>
        <dbReference type="ARBA" id="ARBA00008226"/>
    </source>
</evidence>
<dbReference type="InterPro" id="IPR012947">
    <property type="entry name" value="tRNA_SAD"/>
</dbReference>
<dbReference type="Pfam" id="PF01411">
    <property type="entry name" value="tRNA-synt_2c"/>
    <property type="match status" value="1"/>
</dbReference>
<dbReference type="GO" id="GO:0000049">
    <property type="term" value="F:tRNA binding"/>
    <property type="evidence" value="ECO:0007669"/>
    <property type="project" value="UniProtKB-KW"/>
</dbReference>
<evidence type="ECO:0000313" key="11">
    <source>
        <dbReference type="EMBL" id="OGY40378.1"/>
    </source>
</evidence>
<dbReference type="NCBIfam" id="TIGR00344">
    <property type="entry name" value="alaS"/>
    <property type="match status" value="1"/>
</dbReference>
<evidence type="ECO:0000259" key="10">
    <source>
        <dbReference type="PROSITE" id="PS50860"/>
    </source>
</evidence>
<dbReference type="Proteomes" id="UP000178570">
    <property type="component" value="Unassembled WGS sequence"/>
</dbReference>
<dbReference type="InterPro" id="IPR018165">
    <property type="entry name" value="Ala-tRNA-synth_IIc_core"/>
</dbReference>
<protein>
    <recommendedName>
        <fullName evidence="9">Alanine--tRNA ligase</fullName>
        <ecNumber evidence="9">6.1.1.7</ecNumber>
    </recommendedName>
    <alternativeName>
        <fullName evidence="9">Alanyl-tRNA synthetase</fullName>
        <shortName evidence="9">AlaRS</shortName>
    </alternativeName>
</protein>
<dbReference type="AlphaFoldDB" id="A0A1G1XK40"/>
<feature type="domain" description="Alanyl-transfer RNA synthetases family profile" evidence="10">
    <location>
        <begin position="1"/>
        <end position="613"/>
    </location>
</feature>
<organism evidence="11 12">
    <name type="scientific">Candidatus Brennerbacteria bacterium RIFOXYD1_FULL_41_16</name>
    <dbReference type="NCBI Taxonomy" id="1797529"/>
    <lineage>
        <taxon>Bacteria</taxon>
        <taxon>Candidatus Brenneribacteriota</taxon>
    </lineage>
</organism>
<dbReference type="SUPFAM" id="SSF55186">
    <property type="entry name" value="ThrRS/AlaRS common domain"/>
    <property type="match status" value="1"/>
</dbReference>
<dbReference type="GO" id="GO:0008270">
    <property type="term" value="F:zinc ion binding"/>
    <property type="evidence" value="ECO:0007669"/>
    <property type="project" value="UniProtKB-UniRule"/>
</dbReference>
<dbReference type="SMART" id="SM00863">
    <property type="entry name" value="tRNA_SAD"/>
    <property type="match status" value="1"/>
</dbReference>
<evidence type="ECO:0000313" key="12">
    <source>
        <dbReference type="Proteomes" id="UP000178570"/>
    </source>
</evidence>
<evidence type="ECO:0000256" key="4">
    <source>
        <dbReference type="ARBA" id="ARBA00022741"/>
    </source>
</evidence>